<dbReference type="EMBL" id="VOHS01000007">
    <property type="protein sequence ID" value="TWW00847.1"/>
    <property type="molecule type" value="Genomic_DNA"/>
</dbReference>
<proteinExistence type="predicted"/>
<protein>
    <submittedName>
        <fullName evidence="1">Uncharacterized protein</fullName>
    </submittedName>
</protein>
<gene>
    <name evidence="1" type="ORF">FEF09_10170</name>
</gene>
<keyword evidence="2" id="KW-1185">Reference proteome</keyword>
<evidence type="ECO:0000313" key="1">
    <source>
        <dbReference type="EMBL" id="TWW00847.1"/>
    </source>
</evidence>
<sequence length="64" mass="7679">MEWEVKERIIRRVKEKGEIAFSWESGNDEAFLSFPDNINESDDFYDLKNTSFLSWTFRTPVNSR</sequence>
<accession>A0A5C6LW17</accession>
<dbReference type="AlphaFoldDB" id="A0A5C6LW17"/>
<organism evidence="1 2">
    <name type="scientific">Chitinophaga pinensis</name>
    <dbReference type="NCBI Taxonomy" id="79329"/>
    <lineage>
        <taxon>Bacteria</taxon>
        <taxon>Pseudomonadati</taxon>
        <taxon>Bacteroidota</taxon>
        <taxon>Chitinophagia</taxon>
        <taxon>Chitinophagales</taxon>
        <taxon>Chitinophagaceae</taxon>
        <taxon>Chitinophaga</taxon>
    </lineage>
</organism>
<comment type="caution">
    <text evidence="1">The sequence shown here is derived from an EMBL/GenBank/DDBJ whole genome shotgun (WGS) entry which is preliminary data.</text>
</comment>
<name>A0A5C6LW17_9BACT</name>
<evidence type="ECO:0000313" key="2">
    <source>
        <dbReference type="Proteomes" id="UP000318815"/>
    </source>
</evidence>
<reference evidence="1 2" key="1">
    <citation type="submission" date="2019-08" db="EMBL/GenBank/DDBJ databases">
        <title>Whole genome sequencing of chitin degrading bacteria Chitinophaga pinensis YS16.</title>
        <authorList>
            <person name="Singh R.P."/>
            <person name="Manchanda G."/>
            <person name="Maurya I.K."/>
            <person name="Joshi N.K."/>
            <person name="Srivastava A.K."/>
        </authorList>
    </citation>
    <scope>NUCLEOTIDE SEQUENCE [LARGE SCALE GENOMIC DNA]</scope>
    <source>
        <strain evidence="1 2">YS-16</strain>
    </source>
</reference>
<dbReference type="Proteomes" id="UP000318815">
    <property type="component" value="Unassembled WGS sequence"/>
</dbReference>
<dbReference type="RefSeq" id="WP_146305003.1">
    <property type="nucleotide sequence ID" value="NZ_VOHS01000007.1"/>
</dbReference>
<dbReference type="OrthoDB" id="675467at2"/>